<comment type="caution">
    <text evidence="2">The sequence shown here is derived from an EMBL/GenBank/DDBJ whole genome shotgun (WGS) entry which is preliminary data.</text>
</comment>
<evidence type="ECO:0000313" key="1">
    <source>
        <dbReference type="EMBL" id="PKW30002.1"/>
    </source>
</evidence>
<proteinExistence type="predicted"/>
<gene>
    <name evidence="1" type="ORF">B0G92_1651</name>
    <name evidence="2" type="ORF">CLV50_2223</name>
</gene>
<name>A0A497U2C6_9FLAO</name>
<dbReference type="EMBL" id="RCCB01000012">
    <property type="protein sequence ID" value="RLJ24342.1"/>
    <property type="molecule type" value="Genomic_DNA"/>
</dbReference>
<protein>
    <submittedName>
        <fullName evidence="2">Uncharacterized protein</fullName>
    </submittedName>
</protein>
<reference evidence="1 3" key="1">
    <citation type="submission" date="2017-12" db="EMBL/GenBank/DDBJ databases">
        <title>Genomic Encyclopedia of Type Strains, Phase III (KMG-III): the genomes of soil and plant-associated and newly described type strains.</title>
        <authorList>
            <person name="Whitman W."/>
        </authorList>
    </citation>
    <scope>NUCLEOTIDE SEQUENCE [LARGE SCALE GENOMIC DNA]</scope>
    <source>
        <strain evidence="1 3">IP-10</strain>
    </source>
</reference>
<dbReference type="Proteomes" id="UP000233767">
    <property type="component" value="Unassembled WGS sequence"/>
</dbReference>
<keyword evidence="3" id="KW-1185">Reference proteome</keyword>
<dbReference type="Proteomes" id="UP000275027">
    <property type="component" value="Unassembled WGS sequence"/>
</dbReference>
<evidence type="ECO:0000313" key="2">
    <source>
        <dbReference type="EMBL" id="RLJ24342.1"/>
    </source>
</evidence>
<dbReference type="AlphaFoldDB" id="A0A497U2C6"/>
<dbReference type="EMBL" id="PJND01000007">
    <property type="protein sequence ID" value="PKW30002.1"/>
    <property type="molecule type" value="Genomic_DNA"/>
</dbReference>
<evidence type="ECO:0000313" key="4">
    <source>
        <dbReference type="Proteomes" id="UP000275027"/>
    </source>
</evidence>
<evidence type="ECO:0000313" key="3">
    <source>
        <dbReference type="Proteomes" id="UP000233767"/>
    </source>
</evidence>
<organism evidence="2 4">
    <name type="scientific">Flavobacterium lindanitolerans</name>
    <dbReference type="NCBI Taxonomy" id="428988"/>
    <lineage>
        <taxon>Bacteria</taxon>
        <taxon>Pseudomonadati</taxon>
        <taxon>Bacteroidota</taxon>
        <taxon>Flavobacteriia</taxon>
        <taxon>Flavobacteriales</taxon>
        <taxon>Flavobacteriaceae</taxon>
        <taxon>Flavobacterium</taxon>
    </lineage>
</organism>
<reference evidence="2 4" key="2">
    <citation type="submission" date="2018-10" db="EMBL/GenBank/DDBJ databases">
        <title>Genomic Encyclopedia of Archaeal and Bacterial Type Strains, Phase II (KMG-II): from individual species to whole genera.</title>
        <authorList>
            <person name="Goeker M."/>
        </authorList>
    </citation>
    <scope>NUCLEOTIDE SEQUENCE [LARGE SCALE GENOMIC DNA]</scope>
    <source>
        <strain evidence="2 4">DSM 21886</strain>
    </source>
</reference>
<accession>A0A497U2C6</accession>
<sequence length="37" mass="4139">MKEGDGKYKFADSSFKFADYIIPSIKKSFLSNSGDLC</sequence>